<evidence type="ECO:0000313" key="1">
    <source>
        <dbReference type="EMBL" id="TKW56969.1"/>
    </source>
</evidence>
<gene>
    <name evidence="1" type="ORF">CTA1_13068</name>
</gene>
<dbReference type="EMBL" id="PJEX01000053">
    <property type="protein sequence ID" value="TKW56969.1"/>
    <property type="molecule type" value="Genomic_DNA"/>
</dbReference>
<dbReference type="AlphaFoldDB" id="A0A4U6XMP2"/>
<sequence>MGRCSVCDDPFPASDCEQFLHIIQRTEAIRKASAAVAQIHAKRQINDTLNTRNGPDISSDKKLAIGSEVRVWRESKGWTGPFRLIEVSGGNCVVDVDGRHQDILFATG</sequence>
<evidence type="ECO:0000313" key="2">
    <source>
        <dbReference type="Proteomes" id="UP000310108"/>
    </source>
</evidence>
<dbReference type="STRING" id="1306861.A0A4U6XMP2"/>
<comment type="caution">
    <text evidence="1">The sequence shown here is derived from an EMBL/GenBank/DDBJ whole genome shotgun (WGS) entry which is preliminary data.</text>
</comment>
<accession>A0A4U6XMP2</accession>
<protein>
    <submittedName>
        <fullName evidence="1">Uncharacterized protein</fullName>
    </submittedName>
</protein>
<keyword evidence="2" id="KW-1185">Reference proteome</keyword>
<name>A0A4U6XMP2_9PEZI</name>
<proteinExistence type="predicted"/>
<organism evidence="1 2">
    <name type="scientific">Colletotrichum tanaceti</name>
    <dbReference type="NCBI Taxonomy" id="1306861"/>
    <lineage>
        <taxon>Eukaryota</taxon>
        <taxon>Fungi</taxon>
        <taxon>Dikarya</taxon>
        <taxon>Ascomycota</taxon>
        <taxon>Pezizomycotina</taxon>
        <taxon>Sordariomycetes</taxon>
        <taxon>Hypocreomycetidae</taxon>
        <taxon>Glomerellales</taxon>
        <taxon>Glomerellaceae</taxon>
        <taxon>Colletotrichum</taxon>
        <taxon>Colletotrichum destructivum species complex</taxon>
    </lineage>
</organism>
<reference evidence="1 2" key="1">
    <citation type="journal article" date="2019" name="PLoS ONE">
        <title>Comparative genome analysis indicates high evolutionary potential of pathogenicity genes in Colletotrichum tanaceti.</title>
        <authorList>
            <person name="Lelwala R.V."/>
            <person name="Korhonen P.K."/>
            <person name="Young N.D."/>
            <person name="Scott J.B."/>
            <person name="Ades P.A."/>
            <person name="Gasser R.B."/>
            <person name="Taylor P.W.J."/>
        </authorList>
    </citation>
    <scope>NUCLEOTIDE SEQUENCE [LARGE SCALE GENOMIC DNA]</scope>
    <source>
        <strain evidence="1">BRIP57314</strain>
    </source>
</reference>
<dbReference type="Proteomes" id="UP000310108">
    <property type="component" value="Unassembled WGS sequence"/>
</dbReference>